<dbReference type="EMBL" id="WPHR01000011">
    <property type="protein sequence ID" value="MUZ73868.1"/>
    <property type="molecule type" value="Genomic_DNA"/>
</dbReference>
<evidence type="ECO:0000313" key="2">
    <source>
        <dbReference type="EMBL" id="MVA54502.1"/>
    </source>
</evidence>
<accession>A0A1S2DM78</accession>
<evidence type="ECO:0000313" key="1">
    <source>
        <dbReference type="EMBL" id="MUZ73868.1"/>
    </source>
</evidence>
<dbReference type="Proteomes" id="UP000440716">
    <property type="component" value="Unassembled WGS sequence"/>
</dbReference>
<proteinExistence type="predicted"/>
<dbReference type="RefSeq" id="WP_070149227.1">
    <property type="nucleotide sequence ID" value="NZ_AP023269.1"/>
</dbReference>
<reference evidence="3 4" key="1">
    <citation type="submission" date="2019-12" db="EMBL/GenBank/DDBJ databases">
        <title>Whole-genome sequencing of Allorhizobium vitis.</title>
        <authorList>
            <person name="Gan H.M."/>
            <person name="Szegedi E."/>
            <person name="Burr T."/>
            <person name="Savka M.A."/>
        </authorList>
    </citation>
    <scope>NUCLEOTIDE SEQUENCE [LARGE SCALE GENOMIC DNA]</scope>
    <source>
        <strain evidence="2 3">CG415</strain>
        <strain evidence="1 4">CG516</strain>
    </source>
</reference>
<dbReference type="AlphaFoldDB" id="A0A1S2DM78"/>
<dbReference type="Proteomes" id="UP000477951">
    <property type="component" value="Unassembled WGS sequence"/>
</dbReference>
<gene>
    <name evidence="2" type="ORF">GOZ88_00075</name>
    <name evidence="1" type="ORF">GOZ90_14365</name>
</gene>
<sequence length="92" mass="9943">MTDATPETMRGRINAHRELLISLLTASLQGPEALKVLIHTLEQESQLSDGQEDPGAVPNRALSEAVAKARETRDILQAAKARAADTRTEPLS</sequence>
<protein>
    <submittedName>
        <fullName evidence="2">Uncharacterized protein</fullName>
    </submittedName>
</protein>
<comment type="caution">
    <text evidence="2">The sequence shown here is derived from an EMBL/GenBank/DDBJ whole genome shotgun (WGS) entry which is preliminary data.</text>
</comment>
<evidence type="ECO:0000313" key="4">
    <source>
        <dbReference type="Proteomes" id="UP000477951"/>
    </source>
</evidence>
<name>A0A1S2DM78_AGRVI</name>
<dbReference type="EMBL" id="WPHU01000001">
    <property type="protein sequence ID" value="MVA54502.1"/>
    <property type="molecule type" value="Genomic_DNA"/>
</dbReference>
<organism evidence="2 3">
    <name type="scientific">Agrobacterium vitis</name>
    <name type="common">Rhizobium vitis</name>
    <dbReference type="NCBI Taxonomy" id="373"/>
    <lineage>
        <taxon>Bacteria</taxon>
        <taxon>Pseudomonadati</taxon>
        <taxon>Pseudomonadota</taxon>
        <taxon>Alphaproteobacteria</taxon>
        <taxon>Hyphomicrobiales</taxon>
        <taxon>Rhizobiaceae</taxon>
        <taxon>Rhizobium/Agrobacterium group</taxon>
        <taxon>Agrobacterium</taxon>
    </lineage>
</organism>
<evidence type="ECO:0000313" key="3">
    <source>
        <dbReference type="Proteomes" id="UP000440716"/>
    </source>
</evidence>